<dbReference type="GO" id="GO:0000151">
    <property type="term" value="C:ubiquitin ligase complex"/>
    <property type="evidence" value="ECO:0007669"/>
    <property type="project" value="InterPro"/>
</dbReference>
<dbReference type="Proteomes" id="UP001321473">
    <property type="component" value="Unassembled WGS sequence"/>
</dbReference>
<reference evidence="7 8" key="1">
    <citation type="journal article" date="2023" name="Arcadia Sci">
        <title>De novo assembly of a long-read Amblyomma americanum tick genome.</title>
        <authorList>
            <person name="Chou S."/>
            <person name="Poskanzer K.E."/>
            <person name="Rollins M."/>
            <person name="Thuy-Boun P.S."/>
        </authorList>
    </citation>
    <scope>NUCLEOTIDE SEQUENCE [LARGE SCALE GENOMIC DNA]</scope>
    <source>
        <strain evidence="7">F_SG_1</strain>
        <tissue evidence="7">Salivary glands</tissue>
    </source>
</reference>
<feature type="domain" description="Ubiquitin conjugation factor E4 core" evidence="6">
    <location>
        <begin position="9"/>
        <end position="118"/>
    </location>
</feature>
<evidence type="ECO:0000256" key="3">
    <source>
        <dbReference type="ARBA" id="ARBA00022679"/>
    </source>
</evidence>
<dbReference type="GO" id="GO:0036503">
    <property type="term" value="P:ERAD pathway"/>
    <property type="evidence" value="ECO:0007669"/>
    <property type="project" value="InterPro"/>
</dbReference>
<dbReference type="Pfam" id="PF10408">
    <property type="entry name" value="Ufd2P_core"/>
    <property type="match status" value="1"/>
</dbReference>
<keyword evidence="3" id="KW-0808">Transferase</keyword>
<dbReference type="GO" id="GO:0000209">
    <property type="term" value="P:protein polyubiquitination"/>
    <property type="evidence" value="ECO:0007669"/>
    <property type="project" value="TreeGrafter"/>
</dbReference>
<comment type="pathway">
    <text evidence="2">Protein modification; protein ubiquitination.</text>
</comment>
<dbReference type="PANTHER" id="PTHR13931:SF2">
    <property type="entry name" value="UBIQUITIN CONJUGATION FACTOR E4 B"/>
    <property type="match status" value="1"/>
</dbReference>
<dbReference type="PANTHER" id="PTHR13931">
    <property type="entry name" value="UBIQUITINATION FACTOR E4"/>
    <property type="match status" value="1"/>
</dbReference>
<keyword evidence="4" id="KW-0833">Ubl conjugation pathway</keyword>
<evidence type="ECO:0000256" key="5">
    <source>
        <dbReference type="ARBA" id="ARBA00023242"/>
    </source>
</evidence>
<dbReference type="GO" id="GO:0005634">
    <property type="term" value="C:nucleus"/>
    <property type="evidence" value="ECO:0007669"/>
    <property type="project" value="UniProtKB-SubCell"/>
</dbReference>
<dbReference type="GO" id="GO:0006511">
    <property type="term" value="P:ubiquitin-dependent protein catabolic process"/>
    <property type="evidence" value="ECO:0007669"/>
    <property type="project" value="InterPro"/>
</dbReference>
<evidence type="ECO:0000259" key="6">
    <source>
        <dbReference type="Pfam" id="PF10408"/>
    </source>
</evidence>
<organism evidence="7 8">
    <name type="scientific">Amblyomma americanum</name>
    <name type="common">Lone star tick</name>
    <dbReference type="NCBI Taxonomy" id="6943"/>
    <lineage>
        <taxon>Eukaryota</taxon>
        <taxon>Metazoa</taxon>
        <taxon>Ecdysozoa</taxon>
        <taxon>Arthropoda</taxon>
        <taxon>Chelicerata</taxon>
        <taxon>Arachnida</taxon>
        <taxon>Acari</taxon>
        <taxon>Parasitiformes</taxon>
        <taxon>Ixodida</taxon>
        <taxon>Ixodoidea</taxon>
        <taxon>Ixodidae</taxon>
        <taxon>Amblyomminae</taxon>
        <taxon>Amblyomma</taxon>
    </lineage>
</organism>
<evidence type="ECO:0000256" key="4">
    <source>
        <dbReference type="ARBA" id="ARBA00022786"/>
    </source>
</evidence>
<gene>
    <name evidence="7" type="ORF">V5799_025187</name>
</gene>
<accession>A0AAQ4EAA5</accession>
<proteinExistence type="predicted"/>
<dbReference type="InterPro" id="IPR045132">
    <property type="entry name" value="UBE4"/>
</dbReference>
<evidence type="ECO:0000256" key="2">
    <source>
        <dbReference type="ARBA" id="ARBA00004906"/>
    </source>
</evidence>
<dbReference type="AlphaFoldDB" id="A0AAQ4EAA5"/>
<dbReference type="GO" id="GO:0005737">
    <property type="term" value="C:cytoplasm"/>
    <property type="evidence" value="ECO:0007669"/>
    <property type="project" value="TreeGrafter"/>
</dbReference>
<comment type="caution">
    <text evidence="7">The sequence shown here is derived from an EMBL/GenBank/DDBJ whole genome shotgun (WGS) entry which is preliminary data.</text>
</comment>
<dbReference type="InterPro" id="IPR019474">
    <property type="entry name" value="Ub_conjug_fac_E4_core"/>
</dbReference>
<evidence type="ECO:0000313" key="8">
    <source>
        <dbReference type="Proteomes" id="UP001321473"/>
    </source>
</evidence>
<comment type="subcellular location">
    <subcellularLocation>
        <location evidence="1">Nucleus</location>
    </subcellularLocation>
</comment>
<keyword evidence="8" id="KW-1185">Reference proteome</keyword>
<evidence type="ECO:0000313" key="7">
    <source>
        <dbReference type="EMBL" id="KAK8771570.1"/>
    </source>
</evidence>
<sequence length="120" mass="13209">MRQQCSMEGAANFSTECLFLALQGAHLGLAPAVARYGRRLRVLRELQRLAQELATAQPLWEASPLAGHNRRLLSKWRTQARRVAQSKLCADAGLLDPLLLSRSLGLYNRAAAVFLGVLQA</sequence>
<evidence type="ECO:0000256" key="1">
    <source>
        <dbReference type="ARBA" id="ARBA00004123"/>
    </source>
</evidence>
<dbReference type="GO" id="GO:0034450">
    <property type="term" value="F:ubiquitin-ubiquitin ligase activity"/>
    <property type="evidence" value="ECO:0007669"/>
    <property type="project" value="InterPro"/>
</dbReference>
<dbReference type="EMBL" id="JARKHS020019574">
    <property type="protein sequence ID" value="KAK8771570.1"/>
    <property type="molecule type" value="Genomic_DNA"/>
</dbReference>
<protein>
    <recommendedName>
        <fullName evidence="6">Ubiquitin conjugation factor E4 core domain-containing protein</fullName>
    </recommendedName>
</protein>
<name>A0AAQ4EAA5_AMBAM</name>
<keyword evidence="5" id="KW-0539">Nucleus</keyword>